<proteinExistence type="predicted"/>
<protein>
    <submittedName>
        <fullName evidence="1">Uncharacterized protein</fullName>
    </submittedName>
</protein>
<accession>A0AAV4XIW6</accession>
<evidence type="ECO:0000313" key="2">
    <source>
        <dbReference type="Proteomes" id="UP001054945"/>
    </source>
</evidence>
<dbReference type="Proteomes" id="UP001054945">
    <property type="component" value="Unassembled WGS sequence"/>
</dbReference>
<keyword evidence="2" id="KW-1185">Reference proteome</keyword>
<dbReference type="EMBL" id="BPLR01000386">
    <property type="protein sequence ID" value="GIY94388.1"/>
    <property type="molecule type" value="Genomic_DNA"/>
</dbReference>
<dbReference type="AlphaFoldDB" id="A0AAV4XIW6"/>
<comment type="caution">
    <text evidence="1">The sequence shown here is derived from an EMBL/GenBank/DDBJ whole genome shotgun (WGS) entry which is preliminary data.</text>
</comment>
<name>A0AAV4XIW6_CAEEX</name>
<sequence length="79" mass="9312">MQHVRYSVKVFRQQPNFSTGLKHADVDPQLQAQNHQCRPFILAHGNETHPQNLDHHIETYDTWNQNFGEFPHHLEEIAS</sequence>
<evidence type="ECO:0000313" key="1">
    <source>
        <dbReference type="EMBL" id="GIY94388.1"/>
    </source>
</evidence>
<organism evidence="1 2">
    <name type="scientific">Caerostris extrusa</name>
    <name type="common">Bark spider</name>
    <name type="synonym">Caerostris bankana</name>
    <dbReference type="NCBI Taxonomy" id="172846"/>
    <lineage>
        <taxon>Eukaryota</taxon>
        <taxon>Metazoa</taxon>
        <taxon>Ecdysozoa</taxon>
        <taxon>Arthropoda</taxon>
        <taxon>Chelicerata</taxon>
        <taxon>Arachnida</taxon>
        <taxon>Araneae</taxon>
        <taxon>Araneomorphae</taxon>
        <taxon>Entelegynae</taxon>
        <taxon>Araneoidea</taxon>
        <taxon>Araneidae</taxon>
        <taxon>Caerostris</taxon>
    </lineage>
</organism>
<reference evidence="1 2" key="1">
    <citation type="submission" date="2021-06" db="EMBL/GenBank/DDBJ databases">
        <title>Caerostris extrusa draft genome.</title>
        <authorList>
            <person name="Kono N."/>
            <person name="Arakawa K."/>
        </authorList>
    </citation>
    <scope>NUCLEOTIDE SEQUENCE [LARGE SCALE GENOMIC DNA]</scope>
</reference>
<gene>
    <name evidence="1" type="ORF">CEXT_369231</name>
</gene>